<accession>A0A218P5A5</accession>
<dbReference type="GO" id="GO:0016779">
    <property type="term" value="F:nucleotidyltransferase activity"/>
    <property type="evidence" value="ECO:0007669"/>
    <property type="project" value="InterPro"/>
</dbReference>
<evidence type="ECO:0000259" key="1">
    <source>
        <dbReference type="Pfam" id="PF01909"/>
    </source>
</evidence>
<dbReference type="SUPFAM" id="SSF81301">
    <property type="entry name" value="Nucleotidyltransferase"/>
    <property type="match status" value="1"/>
</dbReference>
<name>A0A218P5A5_9EURY</name>
<dbReference type="KEGG" id="tpaf:A3L08_00715"/>
<dbReference type="GeneID" id="33314747"/>
<keyword evidence="2" id="KW-0808">Transferase</keyword>
<dbReference type="RefSeq" id="WP_088853219.1">
    <property type="nucleotide sequence ID" value="NZ_CP015102.1"/>
</dbReference>
<dbReference type="AlphaFoldDB" id="A0A218P5A5"/>
<sequence length="225" mass="25835">MIEVVDCIGRNLGRVPGLYSLILYGSLVRGDYLPGTSDVDFFAVLEDGIEPEEVLSRIRPVLEECTKPLKPVEVDIAWEWLSNLRDPLRLGYPYKFLTVYQADFRENHIVVTGEDIVELLPEYRVKEILPGRLEGILKNLERFSGNPKMLHILAGETARLMAFLHGSSLKKDDVLRKLEEIGDEEAVEIYHSYLAGRKMEFNGEFLREFIVSRVRELKGLQDNLR</sequence>
<keyword evidence="3" id="KW-1185">Reference proteome</keyword>
<dbReference type="EMBL" id="CP015102">
    <property type="protein sequence ID" value="ASJ05957.1"/>
    <property type="molecule type" value="Genomic_DNA"/>
</dbReference>
<protein>
    <submittedName>
        <fullName evidence="2">Nucleotidyltransferase</fullName>
    </submittedName>
</protein>
<dbReference type="Pfam" id="PF01909">
    <property type="entry name" value="NTP_transf_2"/>
    <property type="match status" value="1"/>
</dbReference>
<dbReference type="InterPro" id="IPR043519">
    <property type="entry name" value="NT_sf"/>
</dbReference>
<feature type="domain" description="Polymerase nucleotidyl transferase" evidence="1">
    <location>
        <begin position="18"/>
        <end position="84"/>
    </location>
</feature>
<proteinExistence type="predicted"/>
<dbReference type="OrthoDB" id="9287at2157"/>
<dbReference type="CDD" id="cd05403">
    <property type="entry name" value="NT_KNTase_like"/>
    <property type="match status" value="1"/>
</dbReference>
<evidence type="ECO:0000313" key="3">
    <source>
        <dbReference type="Proteomes" id="UP000197418"/>
    </source>
</evidence>
<dbReference type="Proteomes" id="UP000197418">
    <property type="component" value="Chromosome"/>
</dbReference>
<dbReference type="InterPro" id="IPR002934">
    <property type="entry name" value="Polymerase_NTP_transf_dom"/>
</dbReference>
<organism evidence="2 3">
    <name type="scientific">Thermococcus pacificus</name>
    <dbReference type="NCBI Taxonomy" id="71998"/>
    <lineage>
        <taxon>Archaea</taxon>
        <taxon>Methanobacteriati</taxon>
        <taxon>Methanobacteriota</taxon>
        <taxon>Thermococci</taxon>
        <taxon>Thermococcales</taxon>
        <taxon>Thermococcaceae</taxon>
        <taxon>Thermococcus</taxon>
    </lineage>
</organism>
<evidence type="ECO:0000313" key="2">
    <source>
        <dbReference type="EMBL" id="ASJ05957.1"/>
    </source>
</evidence>
<gene>
    <name evidence="2" type="ORF">A3L08_00715</name>
</gene>
<reference evidence="2 3" key="1">
    <citation type="submission" date="2016-04" db="EMBL/GenBank/DDBJ databases">
        <title>Complete genome sequence of Thermococcus pacificus type strain P4.</title>
        <authorList>
            <person name="Oger P.M."/>
        </authorList>
    </citation>
    <scope>NUCLEOTIDE SEQUENCE [LARGE SCALE GENOMIC DNA]</scope>
    <source>
        <strain evidence="2 3">P-4</strain>
    </source>
</reference>
<dbReference type="Gene3D" id="3.30.460.10">
    <property type="entry name" value="Beta Polymerase, domain 2"/>
    <property type="match status" value="1"/>
</dbReference>